<name>A0A7L8ZJG1_9CAUD</name>
<reference evidence="1 2" key="1">
    <citation type="submission" date="2020-08" db="EMBL/GenBank/DDBJ databases">
        <authorList>
            <person name="Sorensen M.C.H."/>
        </authorList>
    </citation>
    <scope>NUCLEOTIDE SEQUENCE [LARGE SCALE GENOMIC DNA]</scope>
</reference>
<protein>
    <submittedName>
        <fullName evidence="1">Uncharacterized protein</fullName>
    </submittedName>
</protein>
<sequence length="67" mass="8047">MNNLDFEEFKLKYNFIDQADEVFKSYVYEVTSNIDNKKYIGFRTSKQTDLISDFWSYGSSSCRKMIF</sequence>
<proteinExistence type="predicted"/>
<evidence type="ECO:0000313" key="1">
    <source>
        <dbReference type="EMBL" id="QOI69399.1"/>
    </source>
</evidence>
<organism evidence="1 2">
    <name type="scientific">Campylobacter phage F379</name>
    <dbReference type="NCBI Taxonomy" id="2776767"/>
    <lineage>
        <taxon>Viruses</taxon>
        <taxon>Duplodnaviria</taxon>
        <taxon>Heunggongvirae</taxon>
        <taxon>Uroviricota</taxon>
        <taxon>Caudoviricetes</taxon>
        <taxon>Connertonviridae</taxon>
        <taxon>Firehammervirus</taxon>
        <taxon>Firehammervirus F379</taxon>
    </lineage>
</organism>
<accession>A0A7L8ZJG1</accession>
<keyword evidence="2" id="KW-1185">Reference proteome</keyword>
<dbReference type="Proteomes" id="UP000593835">
    <property type="component" value="Segment"/>
</dbReference>
<evidence type="ECO:0000313" key="2">
    <source>
        <dbReference type="Proteomes" id="UP000593835"/>
    </source>
</evidence>
<gene>
    <name evidence="1" type="ORF">F379_113</name>
</gene>
<dbReference type="EMBL" id="MT932329">
    <property type="protein sequence ID" value="QOI69399.1"/>
    <property type="molecule type" value="Genomic_DNA"/>
</dbReference>